<dbReference type="InterPro" id="IPR000700">
    <property type="entry name" value="PAS-assoc_C"/>
</dbReference>
<feature type="domain" description="HPt" evidence="19">
    <location>
        <begin position="834"/>
        <end position="928"/>
    </location>
</feature>
<feature type="coiled-coil region" evidence="14">
    <location>
        <begin position="24"/>
        <end position="51"/>
    </location>
</feature>
<dbReference type="Gene3D" id="1.20.120.160">
    <property type="entry name" value="HPT domain"/>
    <property type="match status" value="1"/>
</dbReference>
<dbReference type="Pfam" id="PF13426">
    <property type="entry name" value="PAS_9"/>
    <property type="match status" value="1"/>
</dbReference>
<dbReference type="Pfam" id="PF13188">
    <property type="entry name" value="PAS_8"/>
    <property type="match status" value="1"/>
</dbReference>
<comment type="caution">
    <text evidence="20">The sequence shown here is derived from an EMBL/GenBank/DDBJ whole genome shotgun (WGS) entry which is preliminary data.</text>
</comment>
<proteinExistence type="predicted"/>
<dbReference type="FunFam" id="3.30.565.10:FF:000010">
    <property type="entry name" value="Sensor histidine kinase RcsC"/>
    <property type="match status" value="1"/>
</dbReference>
<dbReference type="InterPro" id="IPR005467">
    <property type="entry name" value="His_kinase_dom"/>
</dbReference>
<organism evidence="20 21">
    <name type="scientific">Rudanella paleaurantiibacter</name>
    <dbReference type="NCBI Taxonomy" id="2614655"/>
    <lineage>
        <taxon>Bacteria</taxon>
        <taxon>Pseudomonadati</taxon>
        <taxon>Bacteroidota</taxon>
        <taxon>Cytophagia</taxon>
        <taxon>Cytophagales</taxon>
        <taxon>Cytophagaceae</taxon>
        <taxon>Rudanella</taxon>
    </lineage>
</organism>
<evidence type="ECO:0000256" key="4">
    <source>
        <dbReference type="ARBA" id="ARBA00022475"/>
    </source>
</evidence>
<evidence type="ECO:0000256" key="10">
    <source>
        <dbReference type="ARBA" id="ARBA00023012"/>
    </source>
</evidence>
<dbReference type="PROSITE" id="PS50894">
    <property type="entry name" value="HPT"/>
    <property type="match status" value="1"/>
</dbReference>
<dbReference type="InterPro" id="IPR004358">
    <property type="entry name" value="Sig_transdc_His_kin-like_C"/>
</dbReference>
<keyword evidence="6" id="KW-0812">Transmembrane</keyword>
<dbReference type="Pfam" id="PF00512">
    <property type="entry name" value="HisKA"/>
    <property type="match status" value="1"/>
</dbReference>
<dbReference type="SUPFAM" id="SSF55785">
    <property type="entry name" value="PYP-like sensor domain (PAS domain)"/>
    <property type="match status" value="3"/>
</dbReference>
<evidence type="ECO:0000259" key="16">
    <source>
        <dbReference type="PROSITE" id="PS50110"/>
    </source>
</evidence>
<evidence type="ECO:0000256" key="5">
    <source>
        <dbReference type="ARBA" id="ARBA00022553"/>
    </source>
</evidence>
<evidence type="ECO:0000259" key="17">
    <source>
        <dbReference type="PROSITE" id="PS50112"/>
    </source>
</evidence>
<keyword evidence="10" id="KW-0902">Two-component regulatory system</keyword>
<gene>
    <name evidence="20" type="ORF">F5984_21630</name>
</gene>
<evidence type="ECO:0000256" key="14">
    <source>
        <dbReference type="SAM" id="Coils"/>
    </source>
</evidence>
<evidence type="ECO:0000256" key="6">
    <source>
        <dbReference type="ARBA" id="ARBA00022692"/>
    </source>
</evidence>
<dbReference type="InterPro" id="IPR036890">
    <property type="entry name" value="HATPase_C_sf"/>
</dbReference>
<dbReference type="GO" id="GO:0005886">
    <property type="term" value="C:plasma membrane"/>
    <property type="evidence" value="ECO:0007669"/>
    <property type="project" value="UniProtKB-SubCell"/>
</dbReference>
<keyword evidence="21" id="KW-1185">Reference proteome</keyword>
<dbReference type="RefSeq" id="WP_152126300.1">
    <property type="nucleotide sequence ID" value="NZ_WELI01000010.1"/>
</dbReference>
<evidence type="ECO:0000256" key="2">
    <source>
        <dbReference type="ARBA" id="ARBA00004651"/>
    </source>
</evidence>
<dbReference type="InterPro" id="IPR035965">
    <property type="entry name" value="PAS-like_dom_sf"/>
</dbReference>
<dbReference type="EMBL" id="WELI01000010">
    <property type="protein sequence ID" value="KAB7727668.1"/>
    <property type="molecule type" value="Genomic_DNA"/>
</dbReference>
<evidence type="ECO:0000259" key="18">
    <source>
        <dbReference type="PROSITE" id="PS50113"/>
    </source>
</evidence>
<dbReference type="InterPro" id="IPR003661">
    <property type="entry name" value="HisK_dim/P_dom"/>
</dbReference>
<dbReference type="PROSITE" id="PS50112">
    <property type="entry name" value="PAS"/>
    <property type="match status" value="1"/>
</dbReference>
<dbReference type="EC" id="2.7.13.3" evidence="3"/>
<dbReference type="SMART" id="SM00387">
    <property type="entry name" value="HATPase_c"/>
    <property type="match status" value="1"/>
</dbReference>
<dbReference type="InterPro" id="IPR011006">
    <property type="entry name" value="CheY-like_superfamily"/>
</dbReference>
<dbReference type="PROSITE" id="PS50113">
    <property type="entry name" value="PAC"/>
    <property type="match status" value="1"/>
</dbReference>
<dbReference type="PROSITE" id="PS50110">
    <property type="entry name" value="RESPONSE_REGULATORY"/>
    <property type="match status" value="1"/>
</dbReference>
<dbReference type="AlphaFoldDB" id="A0A7J5TUI1"/>
<dbReference type="SUPFAM" id="SSF47384">
    <property type="entry name" value="Homodimeric domain of signal transducing histidine kinase"/>
    <property type="match status" value="1"/>
</dbReference>
<sequence length="928" mass="104161">MEQPLASFTIPSAELSVGMPKNQIDQLLAQQKQLEAQIKALEDEKNRLDTQWQSLFDGLGEANWSVDLRSDQLHRSPIYYQCLGYPADSQPPADWQTLVHPQDLQTWLYEQEACRLGRQVHFRVTYRIRGYNGGYYYLLDRGRVFGYSAEGQPLLLRGVSTILTDHHQQEHRLSRQASRLANLVAQLQEGVLLEDEHRTVVVANGKFCDMFRISDSPDTLTGLDCRSMVEQYKSFFRTPDTFVSRVNQILTERQPVLGEEMELADGRTFERDYIPLMIDGAFAGNLWKYSDISRRKRAEDASQRQREKYQRIIENMNLGLIEVDLDERVVYTNQSFCAMSGYEPDELIGRVASEIMLGGRTSDFIKSKNESRLMGATDTYEIAVQNKHGEAMWWLISGAPVYADTGEVIGSTGIHLDITKQKQLESELRIAKQQAEDSSRAKELFLANMSHEIRTPMNAILSLGQQLTKTTLTEGQQFLLTTINTAASNLLVILNDILDFSKIEAGQLSLEQIGFNLPELVKGAVHVLAHQAEEKQLELVTRIDSGIAPVLLGDPYRLNQILVNLLGNALKFTDQGRVTVACLGWQKEGVQEVELQVIDTGIGIDPDFKEKIFNTFTQEDGSIVRRYGGTGLGMSITKQLVGLMGGTIAVESGPQKGTTVTVRLSFPIGHTADMNKQEQLTPQEGFLPGKRILLVEDNEMNRLVVKMILKPYNVQITEVVNGKQAVSTLLQESFDLVLMDVQMPVMDGLEATRLIRRDISSTLPIIALTASAIRSEKEACYSAGMNDFLAKPFEERALLNQLTRWLDSGHSAPCEPPPPVLYSLAKLEAVGRGNREFIGLMVELFCRETPAIASRMITAHDNGDMKTVRELAHRIKPSIDNLEVKGQGVVIRQIEKMAQTDTKSEELGVLLHEFEQSIRAVVQQLKML</sequence>
<dbReference type="PANTHER" id="PTHR45339">
    <property type="entry name" value="HYBRID SIGNAL TRANSDUCTION HISTIDINE KINASE J"/>
    <property type="match status" value="1"/>
</dbReference>
<evidence type="ECO:0000256" key="8">
    <source>
        <dbReference type="ARBA" id="ARBA00022840"/>
    </source>
</evidence>
<dbReference type="InterPro" id="IPR001789">
    <property type="entry name" value="Sig_transdc_resp-reg_receiver"/>
</dbReference>
<evidence type="ECO:0000256" key="9">
    <source>
        <dbReference type="ARBA" id="ARBA00022989"/>
    </source>
</evidence>
<dbReference type="SMART" id="SM00086">
    <property type="entry name" value="PAC"/>
    <property type="match status" value="2"/>
</dbReference>
<dbReference type="PRINTS" id="PR00344">
    <property type="entry name" value="BCTRLSENSOR"/>
</dbReference>
<feature type="domain" description="PAC" evidence="18">
    <location>
        <begin position="378"/>
        <end position="430"/>
    </location>
</feature>
<dbReference type="PROSITE" id="PS50109">
    <property type="entry name" value="HIS_KIN"/>
    <property type="match status" value="1"/>
</dbReference>
<evidence type="ECO:0000256" key="12">
    <source>
        <dbReference type="PROSITE-ProRule" id="PRU00110"/>
    </source>
</evidence>
<accession>A0A7J5TUI1</accession>
<evidence type="ECO:0000313" key="21">
    <source>
        <dbReference type="Proteomes" id="UP000488299"/>
    </source>
</evidence>
<feature type="domain" description="PAS" evidence="17">
    <location>
        <begin position="305"/>
        <end position="387"/>
    </location>
</feature>
<keyword evidence="4" id="KW-1003">Cell membrane</keyword>
<keyword evidence="14" id="KW-0175">Coiled coil</keyword>
<evidence type="ECO:0000259" key="19">
    <source>
        <dbReference type="PROSITE" id="PS50894"/>
    </source>
</evidence>
<dbReference type="InterPro" id="IPR001610">
    <property type="entry name" value="PAC"/>
</dbReference>
<evidence type="ECO:0000256" key="13">
    <source>
        <dbReference type="PROSITE-ProRule" id="PRU00169"/>
    </source>
</evidence>
<dbReference type="CDD" id="cd00130">
    <property type="entry name" value="PAS"/>
    <property type="match status" value="1"/>
</dbReference>
<dbReference type="SUPFAM" id="SSF55874">
    <property type="entry name" value="ATPase domain of HSP90 chaperone/DNA topoisomerase II/histidine kinase"/>
    <property type="match status" value="1"/>
</dbReference>
<evidence type="ECO:0000256" key="7">
    <source>
        <dbReference type="ARBA" id="ARBA00022741"/>
    </source>
</evidence>
<dbReference type="InterPro" id="IPR003594">
    <property type="entry name" value="HATPase_dom"/>
</dbReference>
<dbReference type="Gene3D" id="3.40.50.2300">
    <property type="match status" value="1"/>
</dbReference>
<dbReference type="InterPro" id="IPR008207">
    <property type="entry name" value="Sig_transdc_His_kin_Hpt_dom"/>
</dbReference>
<dbReference type="CDD" id="cd16922">
    <property type="entry name" value="HATPase_EvgS-ArcB-TorS-like"/>
    <property type="match status" value="1"/>
</dbReference>
<dbReference type="Pfam" id="PF00072">
    <property type="entry name" value="Response_reg"/>
    <property type="match status" value="1"/>
</dbReference>
<feature type="modified residue" description="4-aspartylphosphate" evidence="13">
    <location>
        <position position="740"/>
    </location>
</feature>
<comment type="catalytic activity">
    <reaction evidence="1">
        <text>ATP + protein L-histidine = ADP + protein N-phospho-L-histidine.</text>
        <dbReference type="EC" id="2.7.13.3"/>
    </reaction>
</comment>
<dbReference type="Gene3D" id="3.30.450.20">
    <property type="entry name" value="PAS domain"/>
    <property type="match status" value="3"/>
</dbReference>
<dbReference type="NCBIfam" id="TIGR00229">
    <property type="entry name" value="sensory_box"/>
    <property type="match status" value="1"/>
</dbReference>
<keyword evidence="8" id="KW-0067">ATP-binding</keyword>
<keyword evidence="7" id="KW-0547">Nucleotide-binding</keyword>
<dbReference type="InterPro" id="IPR036097">
    <property type="entry name" value="HisK_dim/P_sf"/>
</dbReference>
<evidence type="ECO:0000256" key="3">
    <source>
        <dbReference type="ARBA" id="ARBA00012438"/>
    </source>
</evidence>
<dbReference type="SMART" id="SM00448">
    <property type="entry name" value="REC"/>
    <property type="match status" value="1"/>
</dbReference>
<evidence type="ECO:0000256" key="11">
    <source>
        <dbReference type="ARBA" id="ARBA00023136"/>
    </source>
</evidence>
<dbReference type="CDD" id="cd00082">
    <property type="entry name" value="HisKA"/>
    <property type="match status" value="1"/>
</dbReference>
<feature type="modified residue" description="Phosphohistidine" evidence="12">
    <location>
        <position position="873"/>
    </location>
</feature>
<dbReference type="SUPFAM" id="SSF47226">
    <property type="entry name" value="Histidine-containing phosphotransfer domain, HPT domain"/>
    <property type="match status" value="1"/>
</dbReference>
<dbReference type="PANTHER" id="PTHR45339:SF1">
    <property type="entry name" value="HYBRID SIGNAL TRANSDUCTION HISTIDINE KINASE J"/>
    <property type="match status" value="1"/>
</dbReference>
<keyword evidence="9" id="KW-1133">Transmembrane helix</keyword>
<dbReference type="SUPFAM" id="SSF52172">
    <property type="entry name" value="CheY-like"/>
    <property type="match status" value="1"/>
</dbReference>
<feature type="domain" description="Histidine kinase" evidence="15">
    <location>
        <begin position="448"/>
        <end position="668"/>
    </location>
</feature>
<dbReference type="SMART" id="SM00091">
    <property type="entry name" value="PAS"/>
    <property type="match status" value="3"/>
</dbReference>
<dbReference type="CDD" id="cd17546">
    <property type="entry name" value="REC_hyHK_CKI1_RcsC-like"/>
    <property type="match status" value="1"/>
</dbReference>
<dbReference type="Proteomes" id="UP000488299">
    <property type="component" value="Unassembled WGS sequence"/>
</dbReference>
<keyword evidence="5 13" id="KW-0597">Phosphoprotein</keyword>
<dbReference type="InterPro" id="IPR013655">
    <property type="entry name" value="PAS_fold_3"/>
</dbReference>
<dbReference type="InterPro" id="IPR036641">
    <property type="entry name" value="HPT_dom_sf"/>
</dbReference>
<dbReference type="InterPro" id="IPR000014">
    <property type="entry name" value="PAS"/>
</dbReference>
<evidence type="ECO:0000259" key="15">
    <source>
        <dbReference type="PROSITE" id="PS50109"/>
    </source>
</evidence>
<name>A0A7J5TUI1_9BACT</name>
<reference evidence="20 21" key="1">
    <citation type="submission" date="2019-10" db="EMBL/GenBank/DDBJ databases">
        <title>Rudanella paleaurantiibacter sp. nov., isolated from sludge.</title>
        <authorList>
            <person name="Xu S.Q."/>
        </authorList>
    </citation>
    <scope>NUCLEOTIDE SEQUENCE [LARGE SCALE GENOMIC DNA]</scope>
    <source>
        <strain evidence="20 21">HX-22-17</strain>
    </source>
</reference>
<dbReference type="Pfam" id="PF08447">
    <property type="entry name" value="PAS_3"/>
    <property type="match status" value="1"/>
</dbReference>
<comment type="subcellular location">
    <subcellularLocation>
        <location evidence="2">Cell membrane</location>
        <topology evidence="2">Multi-pass membrane protein</topology>
    </subcellularLocation>
</comment>
<evidence type="ECO:0000313" key="20">
    <source>
        <dbReference type="EMBL" id="KAB7727668.1"/>
    </source>
</evidence>
<feature type="domain" description="Response regulatory" evidence="16">
    <location>
        <begin position="691"/>
        <end position="806"/>
    </location>
</feature>
<dbReference type="SMART" id="SM00388">
    <property type="entry name" value="HisKA"/>
    <property type="match status" value="1"/>
</dbReference>
<protein>
    <recommendedName>
        <fullName evidence="3">histidine kinase</fullName>
        <ecNumber evidence="3">2.7.13.3</ecNumber>
    </recommendedName>
</protein>
<dbReference type="Pfam" id="PF02518">
    <property type="entry name" value="HATPase_c"/>
    <property type="match status" value="1"/>
</dbReference>
<keyword evidence="11" id="KW-0472">Membrane</keyword>
<dbReference type="GO" id="GO:0000155">
    <property type="term" value="F:phosphorelay sensor kinase activity"/>
    <property type="evidence" value="ECO:0007669"/>
    <property type="project" value="InterPro"/>
</dbReference>
<dbReference type="GO" id="GO:0005524">
    <property type="term" value="F:ATP binding"/>
    <property type="evidence" value="ECO:0007669"/>
    <property type="project" value="UniProtKB-KW"/>
</dbReference>
<dbReference type="Gene3D" id="3.30.565.10">
    <property type="entry name" value="Histidine kinase-like ATPase, C-terminal domain"/>
    <property type="match status" value="1"/>
</dbReference>
<evidence type="ECO:0000256" key="1">
    <source>
        <dbReference type="ARBA" id="ARBA00000085"/>
    </source>
</evidence>
<dbReference type="Gene3D" id="1.10.287.130">
    <property type="match status" value="1"/>
</dbReference>